<keyword evidence="2" id="KW-1185">Reference proteome</keyword>
<organism evidence="1 2">
    <name type="scientific">Penicillium angulare</name>
    <dbReference type="NCBI Taxonomy" id="116970"/>
    <lineage>
        <taxon>Eukaryota</taxon>
        <taxon>Fungi</taxon>
        <taxon>Dikarya</taxon>
        <taxon>Ascomycota</taxon>
        <taxon>Pezizomycotina</taxon>
        <taxon>Eurotiomycetes</taxon>
        <taxon>Eurotiomycetidae</taxon>
        <taxon>Eurotiales</taxon>
        <taxon>Aspergillaceae</taxon>
        <taxon>Penicillium</taxon>
    </lineage>
</organism>
<dbReference type="EMBL" id="JAPQKH010000006">
    <property type="protein sequence ID" value="KAJ5094782.1"/>
    <property type="molecule type" value="Genomic_DNA"/>
</dbReference>
<sequence length="78" mass="8897">MVVVANLKACEDGWMLLLAINHKGKVLPFRIRERASWTTQLLVNFMDGQHSDENTDNPEEDVEYYMRGEDGWAPSSVA</sequence>
<evidence type="ECO:0000313" key="1">
    <source>
        <dbReference type="EMBL" id="KAJ5094782.1"/>
    </source>
</evidence>
<evidence type="ECO:0000313" key="2">
    <source>
        <dbReference type="Proteomes" id="UP001149165"/>
    </source>
</evidence>
<dbReference type="Proteomes" id="UP001149165">
    <property type="component" value="Unassembled WGS sequence"/>
</dbReference>
<dbReference type="AlphaFoldDB" id="A0A9W9F710"/>
<proteinExistence type="predicted"/>
<dbReference type="OrthoDB" id="4364812at2759"/>
<name>A0A9W9F710_9EURO</name>
<comment type="caution">
    <text evidence="1">The sequence shown here is derived from an EMBL/GenBank/DDBJ whole genome shotgun (WGS) entry which is preliminary data.</text>
</comment>
<protein>
    <submittedName>
        <fullName evidence="1">Uncharacterized protein</fullName>
    </submittedName>
</protein>
<reference evidence="1" key="1">
    <citation type="submission" date="2022-11" db="EMBL/GenBank/DDBJ databases">
        <authorList>
            <person name="Petersen C."/>
        </authorList>
    </citation>
    <scope>NUCLEOTIDE SEQUENCE</scope>
    <source>
        <strain evidence="1">IBT 30069</strain>
    </source>
</reference>
<accession>A0A9W9F710</accession>
<gene>
    <name evidence="1" type="ORF">N7456_010643</name>
</gene>
<reference evidence="1" key="2">
    <citation type="journal article" date="2023" name="IMA Fungus">
        <title>Comparative genomic study of the Penicillium genus elucidates a diverse pangenome and 15 lateral gene transfer events.</title>
        <authorList>
            <person name="Petersen C."/>
            <person name="Sorensen T."/>
            <person name="Nielsen M.R."/>
            <person name="Sondergaard T.E."/>
            <person name="Sorensen J.L."/>
            <person name="Fitzpatrick D.A."/>
            <person name="Frisvad J.C."/>
            <person name="Nielsen K.L."/>
        </authorList>
    </citation>
    <scope>NUCLEOTIDE SEQUENCE</scope>
    <source>
        <strain evidence="1">IBT 30069</strain>
    </source>
</reference>